<keyword evidence="5" id="KW-0028">Amino-acid biosynthesis</keyword>
<keyword evidence="7" id="KW-1185">Reference proteome</keyword>
<dbReference type="STRING" id="233100.SAMN05216526_0027"/>
<evidence type="ECO:0000256" key="1">
    <source>
        <dbReference type="ARBA" id="ARBA00023235"/>
    </source>
</evidence>
<feature type="active site" description="Proton donor" evidence="5">
    <location>
        <position position="248"/>
    </location>
</feature>
<dbReference type="SUPFAM" id="SSF100950">
    <property type="entry name" value="NagB/RpiA/CoA transferase-like"/>
    <property type="match status" value="1"/>
</dbReference>
<comment type="pathway">
    <text evidence="5">Amino-acid biosynthesis; L-methionine biosynthesis via salvage pathway; L-methionine from S-methyl-5-thio-alpha-D-ribose 1-phosphate: step 1/6.</text>
</comment>
<evidence type="ECO:0000313" key="6">
    <source>
        <dbReference type="EMBL" id="SIT65579.1"/>
    </source>
</evidence>
<dbReference type="PANTHER" id="PTHR43475">
    <property type="entry name" value="METHYLTHIORIBOSE-1-PHOSPHATE ISOMERASE"/>
    <property type="match status" value="1"/>
</dbReference>
<dbReference type="NCBIfam" id="TIGR00524">
    <property type="entry name" value="eIF-2B_rel"/>
    <property type="match status" value="1"/>
</dbReference>
<evidence type="ECO:0000256" key="5">
    <source>
        <dbReference type="HAMAP-Rule" id="MF_01678"/>
    </source>
</evidence>
<dbReference type="InterPro" id="IPR011559">
    <property type="entry name" value="Initiation_fac_2B_a/b/d"/>
</dbReference>
<dbReference type="InterPro" id="IPR027363">
    <property type="entry name" value="M1Pi_N"/>
</dbReference>
<keyword evidence="5" id="KW-0486">Methionine biosynthesis</keyword>
<feature type="binding site" evidence="5">
    <location>
        <position position="102"/>
    </location>
    <ligand>
        <name>substrate</name>
    </ligand>
</feature>
<reference evidence="6 7" key="1">
    <citation type="submission" date="2017-01" db="EMBL/GenBank/DDBJ databases">
        <authorList>
            <person name="Mah S.A."/>
            <person name="Swanson W.J."/>
            <person name="Moy G.W."/>
            <person name="Vacquier V.D."/>
        </authorList>
    </citation>
    <scope>NUCLEOTIDE SEQUENCE [LARGE SCALE GENOMIC DNA]</scope>
    <source>
        <strain evidence="6 7">M9</strain>
    </source>
</reference>
<comment type="catalytic activity">
    <reaction evidence="3">
        <text>5-(methylsulfanyl)-alpha-D-ribose 1-phosphate = 5-(methylsulfanyl)-D-ribulose 1-phosphate</text>
        <dbReference type="Rhea" id="RHEA:19989"/>
        <dbReference type="ChEBI" id="CHEBI:58533"/>
        <dbReference type="ChEBI" id="CHEBI:58548"/>
        <dbReference type="EC" id="5.3.1.23"/>
    </reaction>
    <physiologicalReaction direction="left-to-right" evidence="3">
        <dbReference type="Rhea" id="RHEA:19990"/>
    </physiologicalReaction>
</comment>
<dbReference type="NCBIfam" id="NF004326">
    <property type="entry name" value="PRK05720.1"/>
    <property type="match status" value="1"/>
</dbReference>
<comment type="catalytic activity">
    <reaction evidence="2">
        <text>5-deoxy-alpha-D-ribose 1-phosphate = 5-deoxy-D-ribulose 1-phosphate</text>
        <dbReference type="Rhea" id="RHEA:61296"/>
        <dbReference type="ChEBI" id="CHEBI:58749"/>
        <dbReference type="ChEBI" id="CHEBI:144504"/>
    </reaction>
    <physiologicalReaction direction="left-to-right" evidence="2">
        <dbReference type="Rhea" id="RHEA:61297"/>
    </physiologicalReaction>
</comment>
<dbReference type="EC" id="5.3.1.23" evidence="5"/>
<dbReference type="InterPro" id="IPR037171">
    <property type="entry name" value="NagB/RpiA_transferase-like"/>
</dbReference>
<dbReference type="FunFam" id="1.20.120.420:FF:000003">
    <property type="entry name" value="Methylthioribose-1-phosphate isomerase"/>
    <property type="match status" value="1"/>
</dbReference>
<feature type="binding site" evidence="5">
    <location>
        <position position="207"/>
    </location>
    <ligand>
        <name>substrate</name>
    </ligand>
</feature>
<dbReference type="AlphaFoldDB" id="A0A1R3VLW4"/>
<dbReference type="Gene3D" id="1.20.120.420">
    <property type="entry name" value="translation initiation factor eif-2b, domain 1"/>
    <property type="match status" value="1"/>
</dbReference>
<dbReference type="Pfam" id="PF01008">
    <property type="entry name" value="IF-2B"/>
    <property type="match status" value="1"/>
</dbReference>
<comment type="function">
    <text evidence="4">Catalyzes the interconversion of methylthioribose-1-phosphate (MTR-1-P) into methylthioribulose-1-phosphate (MTRu-1-P). Also catalyzes the interconversion of 5-deoxyribose 1-phosphate and 5-deoxyribulose 1-phosphate. Part of a bifunctional DHAP-shunt salvage pathway for SAM by-products.</text>
</comment>
<dbReference type="InterPro" id="IPR042529">
    <property type="entry name" value="IF_2B-like_C"/>
</dbReference>
<evidence type="ECO:0000256" key="3">
    <source>
        <dbReference type="ARBA" id="ARBA00051169"/>
    </source>
</evidence>
<proteinExistence type="inferred from homology"/>
<name>A0A1R3VLW4_9GAMM</name>
<gene>
    <name evidence="5" type="primary">mtnA</name>
    <name evidence="6" type="ORF">SAMN05216526_0027</name>
</gene>
<feature type="binding site" evidence="5">
    <location>
        <begin position="258"/>
        <end position="259"/>
    </location>
    <ligand>
        <name>substrate</name>
    </ligand>
</feature>
<dbReference type="GO" id="GO:0019509">
    <property type="term" value="P:L-methionine salvage from methylthioadenosine"/>
    <property type="evidence" value="ECO:0007669"/>
    <property type="project" value="UniProtKB-UniRule"/>
</dbReference>
<dbReference type="Proteomes" id="UP000223759">
    <property type="component" value="Unassembled WGS sequence"/>
</dbReference>
<dbReference type="PANTHER" id="PTHR43475:SF1">
    <property type="entry name" value="METHYLTHIORIBOSE-1-PHOSPHATE ISOMERASE"/>
    <property type="match status" value="1"/>
</dbReference>
<protein>
    <recommendedName>
        <fullName evidence="5">Methylthioribose-1-phosphate isomerase</fullName>
        <shortName evidence="5">M1Pi</shortName>
        <shortName evidence="5">MTR-1-P isomerase</shortName>
        <ecNumber evidence="5">5.3.1.23</ecNumber>
    </recommendedName>
    <alternativeName>
        <fullName evidence="5">S-methyl-5-thioribose-1-phosphate isomerase</fullName>
    </alternativeName>
</protein>
<dbReference type="GO" id="GO:0046523">
    <property type="term" value="F:S-methyl-5-thioribose-1-phosphate isomerase activity"/>
    <property type="evidence" value="ECO:0007669"/>
    <property type="project" value="UniProtKB-UniRule"/>
</dbReference>
<dbReference type="NCBIfam" id="TIGR00512">
    <property type="entry name" value="salvage_mtnA"/>
    <property type="match status" value="1"/>
</dbReference>
<comment type="similarity">
    <text evidence="5">Belongs to the EIF-2B alpha/beta/delta subunits family. MtnA subfamily.</text>
</comment>
<feature type="binding site" evidence="5">
    <location>
        <begin position="59"/>
        <end position="61"/>
    </location>
    <ligand>
        <name>substrate</name>
    </ligand>
</feature>
<evidence type="ECO:0000313" key="7">
    <source>
        <dbReference type="Proteomes" id="UP000223759"/>
    </source>
</evidence>
<dbReference type="InterPro" id="IPR000649">
    <property type="entry name" value="IF-2B-related"/>
</dbReference>
<dbReference type="UniPathway" id="UPA00904">
    <property type="reaction ID" value="UER00874"/>
</dbReference>
<feature type="site" description="Transition state stabilizer" evidence="5">
    <location>
        <position position="168"/>
    </location>
</feature>
<dbReference type="InterPro" id="IPR005251">
    <property type="entry name" value="IF-M1Pi"/>
</dbReference>
<dbReference type="EMBL" id="FTPK01000001">
    <property type="protein sequence ID" value="SIT65579.1"/>
    <property type="molecule type" value="Genomic_DNA"/>
</dbReference>
<dbReference type="HAMAP" id="MF_01678">
    <property type="entry name" value="Salvage_MtnA"/>
    <property type="match status" value="1"/>
</dbReference>
<accession>A0A1R3VLW4</accession>
<organism evidence="6 7">
    <name type="scientific">Ectothiorhodosinus mongolicus</name>
    <dbReference type="NCBI Taxonomy" id="233100"/>
    <lineage>
        <taxon>Bacteria</taxon>
        <taxon>Pseudomonadati</taxon>
        <taxon>Pseudomonadota</taxon>
        <taxon>Gammaproteobacteria</taxon>
        <taxon>Chromatiales</taxon>
        <taxon>Ectothiorhodospiraceae</taxon>
        <taxon>Ectothiorhodosinus</taxon>
    </lineage>
</organism>
<sequence length="357" mass="38723">MDAYNAPMKNHAHDSIRAIIWQDHHLRLLDQRWLPQETRYLDLHTAKDTAAAIRDMAVRGAPAIGVTAAYAVVLAARQAYARYRENWLAHMQEDVETLAQARPTAVNLFWAIDVMREHCAAIPKGQDPEALLLEAATRIHEEDIAANRRMGELGAALIQGGRDVLTHCNTGSLATGGYGTALGVIRSAYAAGHIQTVFADETRPWLQGARLTAWELVQDEIPVCLLCEGAAASLMREGRVSWAIVGADRIAANGDAANKIGTYSLAVAARHHGVKFMVVAPTTTIDMQAADGDAIPIEQRSADEVLELGGQRVAARGAQAWNPSFDVTPASLIDAIVTEKGVVTEPTREKMQNLMKS</sequence>
<dbReference type="FunFam" id="3.40.50.10470:FF:000006">
    <property type="entry name" value="Methylthioribose-1-phosphate isomerase"/>
    <property type="match status" value="1"/>
</dbReference>
<evidence type="ECO:0000256" key="4">
    <source>
        <dbReference type="ARBA" id="ARBA00058145"/>
    </source>
</evidence>
<dbReference type="Gene3D" id="3.40.50.10470">
    <property type="entry name" value="Translation initiation factor eif-2b, domain 2"/>
    <property type="match status" value="1"/>
</dbReference>
<keyword evidence="1 5" id="KW-0413">Isomerase</keyword>
<evidence type="ECO:0000256" key="2">
    <source>
        <dbReference type="ARBA" id="ARBA00050906"/>
    </source>
</evidence>